<feature type="transmembrane region" description="Helical" evidence="2">
    <location>
        <begin position="112"/>
        <end position="129"/>
    </location>
</feature>
<dbReference type="InterPro" id="IPR045325">
    <property type="entry name" value="TMEM70/TMEM186/TMEM223"/>
</dbReference>
<dbReference type="CTD" id="54968"/>
<dbReference type="Proteomes" id="UP000515152">
    <property type="component" value="Chromosome 25"/>
</dbReference>
<evidence type="ECO:0000256" key="1">
    <source>
        <dbReference type="ARBA" id="ARBA00005280"/>
    </source>
</evidence>
<keyword evidence="3" id="KW-1185">Reference proteome</keyword>
<feature type="transmembrane region" description="Helical" evidence="2">
    <location>
        <begin position="141"/>
        <end position="164"/>
    </location>
</feature>
<keyword evidence="2 4" id="KW-0812">Transmembrane</keyword>
<dbReference type="Pfam" id="PF06979">
    <property type="entry name" value="TMEM70"/>
    <property type="match status" value="1"/>
</dbReference>
<dbReference type="GO" id="GO:0033615">
    <property type="term" value="P:mitochondrial proton-transporting ATP synthase complex assembly"/>
    <property type="evidence" value="ECO:0007669"/>
    <property type="project" value="TreeGrafter"/>
</dbReference>
<evidence type="ECO:0000256" key="2">
    <source>
        <dbReference type="SAM" id="Phobius"/>
    </source>
</evidence>
<keyword evidence="2" id="KW-1133">Transmembrane helix</keyword>
<protein>
    <submittedName>
        <fullName evidence="4">Transmembrane protein 70, mitochondrial</fullName>
    </submittedName>
</protein>
<dbReference type="AlphaFoldDB" id="A0A6P3VX48"/>
<accession>A0A6P3VX48</accession>
<dbReference type="GO" id="GO:0031966">
    <property type="term" value="C:mitochondrial membrane"/>
    <property type="evidence" value="ECO:0007669"/>
    <property type="project" value="TreeGrafter"/>
</dbReference>
<proteinExistence type="inferred from homology"/>
<keyword evidence="2" id="KW-0472">Membrane</keyword>
<sequence>MYNVRLVCGLRSITQCKSKLLSVYFCARVNQNAWNRPSSAAFKSMFVAVSRNGHQRLPQAEGLRRSFTSTETNKVSQQNTVLYAQASDARPSEDGRLIYSGNLGKSVLGVKFFSYSCSMFSASVMPYVMMKTGLGVSNLALQVAFCGFVGFFTFITPVLLHFITKGYVVRLYHKEGTDSYTAITYNVLLVEKKTVFHQSDVKIPDISKMFTTFYAKKHSMMVNPDSFLLPHDYNHLMGYDKPFTFDEDDLDKPDRK</sequence>
<dbReference type="PANTHER" id="PTHR13281:SF0">
    <property type="entry name" value="TRANSMEMBRANE PROTEIN 70, MITOCHONDRIAL"/>
    <property type="match status" value="1"/>
</dbReference>
<comment type="similarity">
    <text evidence="1">Belongs to the TMEM70 family.</text>
</comment>
<dbReference type="OrthoDB" id="156886at2759"/>
<reference evidence="4" key="1">
    <citation type="submission" date="2025-08" db="UniProtKB">
        <authorList>
            <consortium name="RefSeq"/>
        </authorList>
    </citation>
    <scope>IDENTIFICATION</scope>
</reference>
<gene>
    <name evidence="4" type="primary">tmem70</name>
</gene>
<dbReference type="KEGG" id="char:105900591"/>
<evidence type="ECO:0000313" key="3">
    <source>
        <dbReference type="Proteomes" id="UP000515152"/>
    </source>
</evidence>
<dbReference type="InterPro" id="IPR009724">
    <property type="entry name" value="TMEM70"/>
</dbReference>
<name>A0A6P3VX48_CLUHA</name>
<dbReference type="GeneID" id="105900591"/>
<dbReference type="RefSeq" id="XP_012683375.1">
    <property type="nucleotide sequence ID" value="XM_012827921.3"/>
</dbReference>
<evidence type="ECO:0000313" key="4">
    <source>
        <dbReference type="RefSeq" id="XP_012683375.1"/>
    </source>
</evidence>
<organism evidence="3 4">
    <name type="scientific">Clupea harengus</name>
    <name type="common">Atlantic herring</name>
    <dbReference type="NCBI Taxonomy" id="7950"/>
    <lineage>
        <taxon>Eukaryota</taxon>
        <taxon>Metazoa</taxon>
        <taxon>Chordata</taxon>
        <taxon>Craniata</taxon>
        <taxon>Vertebrata</taxon>
        <taxon>Euteleostomi</taxon>
        <taxon>Actinopterygii</taxon>
        <taxon>Neopterygii</taxon>
        <taxon>Teleostei</taxon>
        <taxon>Clupei</taxon>
        <taxon>Clupeiformes</taxon>
        <taxon>Clupeoidei</taxon>
        <taxon>Clupeidae</taxon>
        <taxon>Clupea</taxon>
    </lineage>
</organism>
<dbReference type="PANTHER" id="PTHR13281">
    <property type="entry name" value="TRANSMEMBRANE PROTEIN 70, MITOCHONDRIAL"/>
    <property type="match status" value="1"/>
</dbReference>